<dbReference type="PIRSF" id="PIRSF006806">
    <property type="entry name" value="FTHF_cligase"/>
    <property type="match status" value="1"/>
</dbReference>
<keyword evidence="5" id="KW-0436">Ligase</keyword>
<evidence type="ECO:0000313" key="5">
    <source>
        <dbReference type="EMBL" id="MDT0309322.1"/>
    </source>
</evidence>
<protein>
    <recommendedName>
        <fullName evidence="4">5-formyltetrahydrofolate cyclo-ligase</fullName>
        <ecNumber evidence="4">6.3.3.2</ecNumber>
    </recommendedName>
</protein>
<dbReference type="Pfam" id="PF01812">
    <property type="entry name" value="5-FTHF_cyc-lig"/>
    <property type="match status" value="1"/>
</dbReference>
<dbReference type="Proteomes" id="UP001183388">
    <property type="component" value="Unassembled WGS sequence"/>
</dbReference>
<evidence type="ECO:0000256" key="1">
    <source>
        <dbReference type="ARBA" id="ARBA00010638"/>
    </source>
</evidence>
<evidence type="ECO:0000256" key="2">
    <source>
        <dbReference type="ARBA" id="ARBA00022741"/>
    </source>
</evidence>
<comment type="caution">
    <text evidence="5">The sequence shown here is derived from an EMBL/GenBank/DDBJ whole genome shotgun (WGS) entry which is preliminary data.</text>
</comment>
<dbReference type="SUPFAM" id="SSF100950">
    <property type="entry name" value="NagB/RpiA/CoA transferase-like"/>
    <property type="match status" value="1"/>
</dbReference>
<comment type="catalytic activity">
    <reaction evidence="4">
        <text>(6S)-5-formyl-5,6,7,8-tetrahydrofolate + ATP = (6R)-5,10-methenyltetrahydrofolate + ADP + phosphate</text>
        <dbReference type="Rhea" id="RHEA:10488"/>
        <dbReference type="ChEBI" id="CHEBI:30616"/>
        <dbReference type="ChEBI" id="CHEBI:43474"/>
        <dbReference type="ChEBI" id="CHEBI:57455"/>
        <dbReference type="ChEBI" id="CHEBI:57457"/>
        <dbReference type="ChEBI" id="CHEBI:456216"/>
        <dbReference type="EC" id="6.3.3.2"/>
    </reaction>
</comment>
<keyword evidence="4" id="KW-0460">Magnesium</keyword>
<dbReference type="NCBIfam" id="TIGR02727">
    <property type="entry name" value="MTHFS_bact"/>
    <property type="match status" value="1"/>
</dbReference>
<comment type="cofactor">
    <cofactor evidence="4">
        <name>Mg(2+)</name>
        <dbReference type="ChEBI" id="CHEBI:18420"/>
    </cofactor>
</comment>
<dbReference type="InterPro" id="IPR024185">
    <property type="entry name" value="FTHF_cligase-like_sf"/>
</dbReference>
<dbReference type="PANTHER" id="PTHR23407:SF1">
    <property type="entry name" value="5-FORMYLTETRAHYDROFOLATE CYCLO-LIGASE"/>
    <property type="match status" value="1"/>
</dbReference>
<keyword evidence="4" id="KW-0479">Metal-binding</keyword>
<evidence type="ECO:0000313" key="6">
    <source>
        <dbReference type="Proteomes" id="UP001183388"/>
    </source>
</evidence>
<reference evidence="6" key="1">
    <citation type="submission" date="2023-07" db="EMBL/GenBank/DDBJ databases">
        <title>30 novel species of actinomycetes from the DSMZ collection.</title>
        <authorList>
            <person name="Nouioui I."/>
        </authorList>
    </citation>
    <scope>NUCLEOTIDE SEQUENCE [LARGE SCALE GENOMIC DNA]</scope>
    <source>
        <strain evidence="6">DSM 44917</strain>
    </source>
</reference>
<proteinExistence type="inferred from homology"/>
<accession>A0ABU2LDF4</accession>
<dbReference type="GO" id="GO:0030272">
    <property type="term" value="F:5-formyltetrahydrofolate cyclo-ligase activity"/>
    <property type="evidence" value="ECO:0007669"/>
    <property type="project" value="UniProtKB-EC"/>
</dbReference>
<dbReference type="PANTHER" id="PTHR23407">
    <property type="entry name" value="ATPASE INHIBITOR/5-FORMYLTETRAHYDROFOLATE CYCLO-LIGASE"/>
    <property type="match status" value="1"/>
</dbReference>
<dbReference type="InterPro" id="IPR002698">
    <property type="entry name" value="FTHF_cligase"/>
</dbReference>
<dbReference type="InterPro" id="IPR037171">
    <property type="entry name" value="NagB/RpiA_transferase-like"/>
</dbReference>
<organism evidence="5 6">
    <name type="scientific">Streptomyces boetiae</name>
    <dbReference type="NCBI Taxonomy" id="3075541"/>
    <lineage>
        <taxon>Bacteria</taxon>
        <taxon>Bacillati</taxon>
        <taxon>Actinomycetota</taxon>
        <taxon>Actinomycetes</taxon>
        <taxon>Kitasatosporales</taxon>
        <taxon>Streptomycetaceae</taxon>
        <taxon>Streptomyces</taxon>
    </lineage>
</organism>
<comment type="similarity">
    <text evidence="1 4">Belongs to the 5-formyltetrahydrofolate cyclo-ligase family.</text>
</comment>
<keyword evidence="6" id="KW-1185">Reference proteome</keyword>
<dbReference type="Gene3D" id="3.40.50.10420">
    <property type="entry name" value="NagB/RpiA/CoA transferase-like"/>
    <property type="match status" value="1"/>
</dbReference>
<keyword evidence="3 4" id="KW-0067">ATP-binding</keyword>
<evidence type="ECO:0000256" key="3">
    <source>
        <dbReference type="ARBA" id="ARBA00022840"/>
    </source>
</evidence>
<sequence length="225" mass="23672">MSADQGRAAARKREVRRDLMAVRAAMADEEVKAAAEALARRALELPELVGPGEPGSPGESARTVAAYVSVGREPGTLPLLNALRGRGVRLLLPVLLPDDDLDWAAYEGPGRLVESERGGRTRLLEPGGPRLGPGAVTGADVVLLPGLAVDRRGVRLGRGGGSYDRALARLEAAGAEPALVAVVYGHEVVDADLPRQPHDRPVHAALTPEGVHRFPAVAERRRGAD</sequence>
<gene>
    <name evidence="5" type="ORF">RM780_20495</name>
</gene>
<dbReference type="RefSeq" id="WP_311632279.1">
    <property type="nucleotide sequence ID" value="NZ_JAVREN010000035.1"/>
</dbReference>
<keyword evidence="2 4" id="KW-0547">Nucleotide-binding</keyword>
<dbReference type="EMBL" id="JAVREN010000035">
    <property type="protein sequence ID" value="MDT0309322.1"/>
    <property type="molecule type" value="Genomic_DNA"/>
</dbReference>
<evidence type="ECO:0000256" key="4">
    <source>
        <dbReference type="RuleBase" id="RU361279"/>
    </source>
</evidence>
<name>A0ABU2LDF4_9ACTN</name>
<dbReference type="EC" id="6.3.3.2" evidence="4"/>